<dbReference type="PANTHER" id="PTHR23026:SF90">
    <property type="entry name" value="IODOTYROSINE DEIODINASE 1"/>
    <property type="match status" value="1"/>
</dbReference>
<evidence type="ECO:0000256" key="2">
    <source>
        <dbReference type="ARBA" id="ARBA00022643"/>
    </source>
</evidence>
<dbReference type="Pfam" id="PF00881">
    <property type="entry name" value="Nitroreductase"/>
    <property type="match status" value="1"/>
</dbReference>
<dbReference type="InterPro" id="IPR029479">
    <property type="entry name" value="Nitroreductase"/>
</dbReference>
<reference evidence="6" key="1">
    <citation type="journal article" date="2019" name="Int. J. Syst. Evol. Microbiol.">
        <title>The Global Catalogue of Microorganisms (GCM) 10K type strain sequencing project: providing services to taxonomists for standard genome sequencing and annotation.</title>
        <authorList>
            <consortium name="The Broad Institute Genomics Platform"/>
            <consortium name="The Broad Institute Genome Sequencing Center for Infectious Disease"/>
            <person name="Wu L."/>
            <person name="Ma J."/>
        </authorList>
    </citation>
    <scope>NUCLEOTIDE SEQUENCE [LARGE SCALE GENOMIC DNA]</scope>
    <source>
        <strain evidence="6">CCM 8933</strain>
    </source>
</reference>
<dbReference type="Gene3D" id="3.40.109.10">
    <property type="entry name" value="NADH Oxidase"/>
    <property type="match status" value="1"/>
</dbReference>
<proteinExistence type="predicted"/>
<dbReference type="CDD" id="cd02136">
    <property type="entry name" value="PnbA_NfnB-like"/>
    <property type="match status" value="1"/>
</dbReference>
<evidence type="ECO:0000256" key="1">
    <source>
        <dbReference type="ARBA" id="ARBA00022630"/>
    </source>
</evidence>
<feature type="domain" description="Nitroreductase" evidence="4">
    <location>
        <begin position="8"/>
        <end position="194"/>
    </location>
</feature>
<comment type="caution">
    <text evidence="5">The sequence shown here is derived from an EMBL/GenBank/DDBJ whole genome shotgun (WGS) entry which is preliminary data.</text>
</comment>
<gene>
    <name evidence="5" type="ORF">ACFP5Y_15215</name>
</gene>
<dbReference type="Proteomes" id="UP001596282">
    <property type="component" value="Unassembled WGS sequence"/>
</dbReference>
<keyword evidence="6" id="KW-1185">Reference proteome</keyword>
<dbReference type="RefSeq" id="WP_137627178.1">
    <property type="nucleotide sequence ID" value="NZ_BJDJ01000001.1"/>
</dbReference>
<evidence type="ECO:0000259" key="4">
    <source>
        <dbReference type="Pfam" id="PF00881"/>
    </source>
</evidence>
<dbReference type="InterPro" id="IPR050627">
    <property type="entry name" value="Nitroreductase/BluB"/>
</dbReference>
<evidence type="ECO:0000256" key="3">
    <source>
        <dbReference type="ARBA" id="ARBA00023002"/>
    </source>
</evidence>
<organism evidence="5 6">
    <name type="scientific">Lactiplantibacillus daowaiensis</name>
    <dbReference type="NCBI Taxonomy" id="2559918"/>
    <lineage>
        <taxon>Bacteria</taxon>
        <taxon>Bacillati</taxon>
        <taxon>Bacillota</taxon>
        <taxon>Bacilli</taxon>
        <taxon>Lactobacillales</taxon>
        <taxon>Lactobacillaceae</taxon>
        <taxon>Lactiplantibacillus</taxon>
    </lineage>
</organism>
<dbReference type="InterPro" id="IPR000415">
    <property type="entry name" value="Nitroreductase-like"/>
</dbReference>
<dbReference type="PANTHER" id="PTHR23026">
    <property type="entry name" value="NADPH NITROREDUCTASE"/>
    <property type="match status" value="1"/>
</dbReference>
<evidence type="ECO:0000313" key="5">
    <source>
        <dbReference type="EMBL" id="MFC6182588.1"/>
    </source>
</evidence>
<evidence type="ECO:0000313" key="6">
    <source>
        <dbReference type="Proteomes" id="UP001596282"/>
    </source>
</evidence>
<protein>
    <submittedName>
        <fullName evidence="5">Nitroreductase</fullName>
    </submittedName>
</protein>
<keyword evidence="1" id="KW-0285">Flavoprotein</keyword>
<keyword evidence="2" id="KW-0288">FMN</keyword>
<name>A0ABW1S486_9LACO</name>
<dbReference type="EMBL" id="JBHSSC010000045">
    <property type="protein sequence ID" value="MFC6182588.1"/>
    <property type="molecule type" value="Genomic_DNA"/>
</dbReference>
<accession>A0ABW1S486</accession>
<sequence>MEFTQALQARHSIRDFSSQPVAIETLTAIVAAAQQTPSWANAQPWQVVIATGATLKKIRATFSQRTQQGVASSADIEVAHRTNWAASPRRNMADWSNDLSQYLMQKNVGTREYGATQLSLFNSPAVVYLTVPAPLNSWEIFDTGAFAQTLMLSAADHGVQSMPAYELVKYPDELRRLLGLDSTQQLLMGIGLGYASDAAINDFRTSRVATLAMLTLKD</sequence>
<dbReference type="SUPFAM" id="SSF55469">
    <property type="entry name" value="FMN-dependent nitroreductase-like"/>
    <property type="match status" value="1"/>
</dbReference>
<keyword evidence="3" id="KW-0560">Oxidoreductase</keyword>